<dbReference type="PANTHER" id="PTHR43619">
    <property type="entry name" value="S-ADENOSYL-L-METHIONINE-DEPENDENT METHYLTRANSFERASE YKTD-RELATED"/>
    <property type="match status" value="1"/>
</dbReference>
<comment type="caution">
    <text evidence="3">The sequence shown here is derived from an EMBL/GenBank/DDBJ whole genome shotgun (WGS) entry which is preliminary data.</text>
</comment>
<dbReference type="AlphaFoldDB" id="A0A0K9PRN4"/>
<dbReference type="InterPro" id="IPR029063">
    <property type="entry name" value="SAM-dependent_MTases_sf"/>
</dbReference>
<sequence length="323" mass="36246">MGGIDGEHAGMVSVTVRWIPATKLSILQSGYCTRISATLHNEESSSVRFPPLVLKTAALRFRETNRSDPLFIDPYVGCFLKSPEEAVEDECSNYYELATRYIDDLVVNVMSRNGDVRQVVLLTDGIDTRPYRLRWPQPTLIFGVSPGVVFKEASKRLEGIGAKVSKQCVSLHVPYKNSNLQDLLCQKGFNGTKPSIWVLQGLPIKTLSDFQEILFTVSNLATKGCIFVGELPLGLIESESRSMNAVKKMMTKMFMTNGLRVDISDYKVIAETLQRQPPTGVCHNILFVAHQLQFSDGQLDKWRAEFQRIEEEGDEEGFVDMLL</sequence>
<evidence type="ECO:0000313" key="4">
    <source>
        <dbReference type="Proteomes" id="UP000036987"/>
    </source>
</evidence>
<evidence type="ECO:0000256" key="1">
    <source>
        <dbReference type="ARBA" id="ARBA00022603"/>
    </source>
</evidence>
<dbReference type="STRING" id="29655.A0A0K9PRN4"/>
<keyword evidence="2 3" id="KW-0808">Transferase</keyword>
<dbReference type="GO" id="GO:0032259">
    <property type="term" value="P:methylation"/>
    <property type="evidence" value="ECO:0007669"/>
    <property type="project" value="UniProtKB-KW"/>
</dbReference>
<keyword evidence="4" id="KW-1185">Reference proteome</keyword>
<dbReference type="EMBL" id="LFYR01000670">
    <property type="protein sequence ID" value="KMZ71604.1"/>
    <property type="molecule type" value="Genomic_DNA"/>
</dbReference>
<organism evidence="3 4">
    <name type="scientific">Zostera marina</name>
    <name type="common">Eelgrass</name>
    <dbReference type="NCBI Taxonomy" id="29655"/>
    <lineage>
        <taxon>Eukaryota</taxon>
        <taxon>Viridiplantae</taxon>
        <taxon>Streptophyta</taxon>
        <taxon>Embryophyta</taxon>
        <taxon>Tracheophyta</taxon>
        <taxon>Spermatophyta</taxon>
        <taxon>Magnoliopsida</taxon>
        <taxon>Liliopsida</taxon>
        <taxon>Zosteraceae</taxon>
        <taxon>Zostera</taxon>
    </lineage>
</organism>
<accession>A0A0K9PRN4</accession>
<dbReference type="Gene3D" id="3.40.50.150">
    <property type="entry name" value="Vaccinia Virus protein VP39"/>
    <property type="match status" value="1"/>
</dbReference>
<dbReference type="OrthoDB" id="203237at2759"/>
<name>A0A0K9PRN4_ZOSMR</name>
<dbReference type="OMA" id="ATKGCIF"/>
<evidence type="ECO:0000256" key="2">
    <source>
        <dbReference type="ARBA" id="ARBA00022679"/>
    </source>
</evidence>
<proteinExistence type="predicted"/>
<evidence type="ECO:0000313" key="3">
    <source>
        <dbReference type="EMBL" id="KMZ71604.1"/>
    </source>
</evidence>
<keyword evidence="1 3" id="KW-0489">Methyltransferase</keyword>
<gene>
    <name evidence="3" type="ORF">ZOSMA_179G00320</name>
</gene>
<dbReference type="GO" id="GO:0008168">
    <property type="term" value="F:methyltransferase activity"/>
    <property type="evidence" value="ECO:0007669"/>
    <property type="project" value="UniProtKB-KW"/>
</dbReference>
<dbReference type="SUPFAM" id="SSF53335">
    <property type="entry name" value="S-adenosyl-L-methionine-dependent methyltransferases"/>
    <property type="match status" value="1"/>
</dbReference>
<dbReference type="InterPro" id="IPR007213">
    <property type="entry name" value="Ppm1/Ppm2/Tcmp"/>
</dbReference>
<dbReference type="PANTHER" id="PTHR43619:SF2">
    <property type="entry name" value="S-ADENOSYL-L-METHIONINE-DEPENDENT METHYLTRANSFERASES SUPERFAMILY PROTEIN"/>
    <property type="match status" value="1"/>
</dbReference>
<reference evidence="4" key="1">
    <citation type="journal article" date="2016" name="Nature">
        <title>The genome of the seagrass Zostera marina reveals angiosperm adaptation to the sea.</title>
        <authorList>
            <person name="Olsen J.L."/>
            <person name="Rouze P."/>
            <person name="Verhelst B."/>
            <person name="Lin Y.-C."/>
            <person name="Bayer T."/>
            <person name="Collen J."/>
            <person name="Dattolo E."/>
            <person name="De Paoli E."/>
            <person name="Dittami S."/>
            <person name="Maumus F."/>
            <person name="Michel G."/>
            <person name="Kersting A."/>
            <person name="Lauritano C."/>
            <person name="Lohaus R."/>
            <person name="Toepel M."/>
            <person name="Tonon T."/>
            <person name="Vanneste K."/>
            <person name="Amirebrahimi M."/>
            <person name="Brakel J."/>
            <person name="Bostroem C."/>
            <person name="Chovatia M."/>
            <person name="Grimwood J."/>
            <person name="Jenkins J.W."/>
            <person name="Jueterbock A."/>
            <person name="Mraz A."/>
            <person name="Stam W.T."/>
            <person name="Tice H."/>
            <person name="Bornberg-Bauer E."/>
            <person name="Green P.J."/>
            <person name="Pearson G.A."/>
            <person name="Procaccini G."/>
            <person name="Duarte C.M."/>
            <person name="Schmutz J."/>
            <person name="Reusch T.B.H."/>
            <person name="Van de Peer Y."/>
        </authorList>
    </citation>
    <scope>NUCLEOTIDE SEQUENCE [LARGE SCALE GENOMIC DNA]</scope>
    <source>
        <strain evidence="4">cv. Finnish</strain>
    </source>
</reference>
<protein>
    <submittedName>
        <fullName evidence="3">Methyltransferase</fullName>
    </submittedName>
</protein>
<dbReference type="Pfam" id="PF04072">
    <property type="entry name" value="LCM"/>
    <property type="match status" value="1"/>
</dbReference>
<dbReference type="Proteomes" id="UP000036987">
    <property type="component" value="Unassembled WGS sequence"/>
</dbReference>